<keyword evidence="2" id="KW-1185">Reference proteome</keyword>
<proteinExistence type="predicted"/>
<organism evidence="1 2">
    <name type="scientific">Streptomyces scopuliridis</name>
    <dbReference type="NCBI Taxonomy" id="452529"/>
    <lineage>
        <taxon>Bacteria</taxon>
        <taxon>Bacillati</taxon>
        <taxon>Actinomycetota</taxon>
        <taxon>Actinomycetes</taxon>
        <taxon>Kitasatosporales</taxon>
        <taxon>Streptomycetaceae</taxon>
        <taxon>Streptomyces</taxon>
    </lineage>
</organism>
<evidence type="ECO:0000313" key="1">
    <source>
        <dbReference type="EMBL" id="WSC00096.1"/>
    </source>
</evidence>
<dbReference type="EMBL" id="CP109109">
    <property type="protein sequence ID" value="WSC00096.1"/>
    <property type="molecule type" value="Genomic_DNA"/>
</dbReference>
<dbReference type="Proteomes" id="UP001348369">
    <property type="component" value="Chromosome"/>
</dbReference>
<name>A0ACD4ZPI8_9ACTN</name>
<gene>
    <name evidence="1" type="ORF">OG835_25930</name>
</gene>
<sequence>MTTRPCRITGCPRNAAPHYRMCHTHRCRQWRFGNPHQKHATPDPIAIDTAVRDRRPPAGMTPKERAAAGVQLTNLGLPASEIARIFAVTPRTVTRWRAASRATQTA</sequence>
<evidence type="ECO:0000313" key="2">
    <source>
        <dbReference type="Proteomes" id="UP001348369"/>
    </source>
</evidence>
<accession>A0ACD4ZPI8</accession>
<reference evidence="1" key="1">
    <citation type="submission" date="2022-10" db="EMBL/GenBank/DDBJ databases">
        <title>The complete genomes of actinobacterial strains from the NBC collection.</title>
        <authorList>
            <person name="Joergensen T.S."/>
            <person name="Alvarez Arevalo M."/>
            <person name="Sterndorff E.B."/>
            <person name="Faurdal D."/>
            <person name="Vuksanovic O."/>
            <person name="Mourched A.-S."/>
            <person name="Charusanti P."/>
            <person name="Shaw S."/>
            <person name="Blin K."/>
            <person name="Weber T."/>
        </authorList>
    </citation>
    <scope>NUCLEOTIDE SEQUENCE</scope>
    <source>
        <strain evidence="1">NBC 01771</strain>
    </source>
</reference>
<protein>
    <submittedName>
        <fullName evidence="1">Helix-turn-helix domain-containing protein</fullName>
    </submittedName>
</protein>